<reference evidence="2" key="1">
    <citation type="submission" date="2016-10" db="EMBL/GenBank/DDBJ databases">
        <authorList>
            <person name="Varghese N."/>
            <person name="Submissions S."/>
        </authorList>
    </citation>
    <scope>NUCLEOTIDE SEQUENCE [LARGE SCALE GENOMIC DNA]</scope>
    <source>
        <strain evidence="2">DSM 16471</strain>
    </source>
</reference>
<dbReference type="AlphaFoldDB" id="A0A1H7SHF1"/>
<protein>
    <submittedName>
        <fullName evidence="1">TupA-like ATPgrasp</fullName>
    </submittedName>
</protein>
<dbReference type="Proteomes" id="UP000198990">
    <property type="component" value="Unassembled WGS sequence"/>
</dbReference>
<sequence length="310" mass="36994">MYKILNKIYHETLFGRVLIYFFHSTKDRLFSDRAHILFTYKKIFGVYPNLKNPKSLNEKILWLKLNDRTSLHTQCADKFLVRDFIKQKIGEEYLVPLLFHTKNPEDINENNLPENTPLIIKTNHDSGGGFFVYNIKSINWTSLRENLKKRLSKNYYQQSKEWQYKNIEPRIIVEKLLQDKNGNIPFDYKLHCFNGKVRMISVDMGRGTDQHYRNWYTTSWEREKFKWSSPKENGKNTDPSDEDLEKPMNLDQMINLAEKLASSFIYVRVDLYDVDGKLYFGELTFHHDGGYRPIFPKEWDLKLGKQLNLK</sequence>
<dbReference type="InterPro" id="IPR029465">
    <property type="entry name" value="ATPgrasp_TupA"/>
</dbReference>
<dbReference type="Pfam" id="PF14305">
    <property type="entry name" value="ATPgrasp_TupA"/>
    <property type="match status" value="1"/>
</dbReference>
<dbReference type="SUPFAM" id="SSF56059">
    <property type="entry name" value="Glutathione synthetase ATP-binding domain-like"/>
    <property type="match status" value="1"/>
</dbReference>
<dbReference type="OrthoDB" id="9791827at2"/>
<organism evidence="1 2">
    <name type="scientific">Maribacter orientalis</name>
    <dbReference type="NCBI Taxonomy" id="228957"/>
    <lineage>
        <taxon>Bacteria</taxon>
        <taxon>Pseudomonadati</taxon>
        <taxon>Bacteroidota</taxon>
        <taxon>Flavobacteriia</taxon>
        <taxon>Flavobacteriales</taxon>
        <taxon>Flavobacteriaceae</taxon>
        <taxon>Maribacter</taxon>
    </lineage>
</organism>
<dbReference type="STRING" id="228957.SAMN04488008_10510"/>
<proteinExistence type="predicted"/>
<dbReference type="RefSeq" id="WP_091624517.1">
    <property type="nucleotide sequence ID" value="NZ_FNZN01000005.1"/>
</dbReference>
<gene>
    <name evidence="1" type="ORF">SAMN04488008_10510</name>
</gene>
<evidence type="ECO:0000313" key="1">
    <source>
        <dbReference type="EMBL" id="SEL71923.1"/>
    </source>
</evidence>
<dbReference type="EMBL" id="FNZN01000005">
    <property type="protein sequence ID" value="SEL71923.1"/>
    <property type="molecule type" value="Genomic_DNA"/>
</dbReference>
<accession>A0A1H7SHF1</accession>
<name>A0A1H7SHF1_9FLAO</name>
<keyword evidence="2" id="KW-1185">Reference proteome</keyword>
<evidence type="ECO:0000313" key="2">
    <source>
        <dbReference type="Proteomes" id="UP000198990"/>
    </source>
</evidence>